<dbReference type="AlphaFoldDB" id="A0A8K0V5R1"/>
<proteinExistence type="predicted"/>
<accession>A0A8K0V5R1</accession>
<comment type="caution">
    <text evidence="1">The sequence shown here is derived from an EMBL/GenBank/DDBJ whole genome shotgun (WGS) entry which is preliminary data.</text>
</comment>
<sequence length="108" mass="11138">MTPAAAPCPGCGADVVPNPRYPGRFCDDCLSLRATDGTGARLQLVEDLRAGIGWRREGESGWQAAAIVLCLIAGRPAAVHGARFGGLVALPADSDALPRPRGQTDLTG</sequence>
<reference evidence="1" key="1">
    <citation type="submission" date="2021-01" db="EMBL/GenBank/DDBJ databases">
        <title>Tabrizicola alba sp. nov. a motile alkaliphilic bacterium isolated from a soda lake.</title>
        <authorList>
            <person name="Szuroczki S."/>
            <person name="Abbaszade G."/>
            <person name="Schumann P."/>
            <person name="Toth E."/>
        </authorList>
    </citation>
    <scope>NUCLEOTIDE SEQUENCE</scope>
    <source>
        <strain evidence="1">DMG-N-6</strain>
    </source>
</reference>
<dbReference type="Proteomes" id="UP000648908">
    <property type="component" value="Unassembled WGS sequence"/>
</dbReference>
<gene>
    <name evidence="1" type="ORF">JL811_01780</name>
</gene>
<dbReference type="RefSeq" id="WP_202686568.1">
    <property type="nucleotide sequence ID" value="NZ_JAESVN010000001.1"/>
</dbReference>
<organism evidence="1 2">
    <name type="scientific">Szabonella alba</name>
    <dbReference type="NCBI Taxonomy" id="2804194"/>
    <lineage>
        <taxon>Bacteria</taxon>
        <taxon>Pseudomonadati</taxon>
        <taxon>Pseudomonadota</taxon>
        <taxon>Alphaproteobacteria</taxon>
        <taxon>Rhodobacterales</taxon>
        <taxon>Paracoccaceae</taxon>
        <taxon>Szabonella</taxon>
    </lineage>
</organism>
<protein>
    <submittedName>
        <fullName evidence="1">Uncharacterized protein</fullName>
    </submittedName>
</protein>
<dbReference type="EMBL" id="JAESVN010000001">
    <property type="protein sequence ID" value="MBL4915937.1"/>
    <property type="molecule type" value="Genomic_DNA"/>
</dbReference>
<keyword evidence="2" id="KW-1185">Reference proteome</keyword>
<evidence type="ECO:0000313" key="1">
    <source>
        <dbReference type="EMBL" id="MBL4915937.1"/>
    </source>
</evidence>
<evidence type="ECO:0000313" key="2">
    <source>
        <dbReference type="Proteomes" id="UP000648908"/>
    </source>
</evidence>
<name>A0A8K0V5R1_9RHOB</name>